<feature type="domain" description="HTH lacI-type" evidence="4">
    <location>
        <begin position="2"/>
        <end position="56"/>
    </location>
</feature>
<keyword evidence="1" id="KW-0805">Transcription regulation</keyword>
<dbReference type="InterPro" id="IPR000843">
    <property type="entry name" value="HTH_LacI"/>
</dbReference>
<protein>
    <submittedName>
        <fullName evidence="5">LacI family transcriptional regulator</fullName>
    </submittedName>
</protein>
<dbReference type="CDD" id="cd06286">
    <property type="entry name" value="PBP1_CcpB-like"/>
    <property type="match status" value="1"/>
</dbReference>
<dbReference type="Pfam" id="PF13377">
    <property type="entry name" value="Peripla_BP_3"/>
    <property type="match status" value="1"/>
</dbReference>
<reference evidence="5" key="1">
    <citation type="submission" date="2015-08" db="EMBL/GenBank/DDBJ databases">
        <title>Complete DNA Sequence of Pseudomonas syringae pv. actinidiae, the Causal Agent of Kiwifruit Canker Disease.</title>
        <authorList>
            <person name="Rikkerink E.H.A."/>
            <person name="Fineran P.C."/>
        </authorList>
    </citation>
    <scope>NUCLEOTIDE SEQUENCE</scope>
    <source>
        <strain evidence="5">DSM 13666</strain>
    </source>
</reference>
<accession>A0A0M0KLL9</accession>
<dbReference type="EMBL" id="LILD01000001">
    <property type="protein sequence ID" value="KOO39695.1"/>
    <property type="molecule type" value="Genomic_DNA"/>
</dbReference>
<evidence type="ECO:0000256" key="2">
    <source>
        <dbReference type="ARBA" id="ARBA00023125"/>
    </source>
</evidence>
<gene>
    <name evidence="5" type="ORF">AMD02_13170</name>
</gene>
<dbReference type="AlphaFoldDB" id="A0A0M0KLL9"/>
<dbReference type="GO" id="GO:0000976">
    <property type="term" value="F:transcription cis-regulatory region binding"/>
    <property type="evidence" value="ECO:0007669"/>
    <property type="project" value="TreeGrafter"/>
</dbReference>
<keyword evidence="2" id="KW-0238">DNA-binding</keyword>
<keyword evidence="3" id="KW-0804">Transcription</keyword>
<evidence type="ECO:0000256" key="3">
    <source>
        <dbReference type="ARBA" id="ARBA00023163"/>
    </source>
</evidence>
<dbReference type="SMART" id="SM00354">
    <property type="entry name" value="HTH_LACI"/>
    <property type="match status" value="1"/>
</dbReference>
<dbReference type="SUPFAM" id="SSF47413">
    <property type="entry name" value="lambda repressor-like DNA-binding domains"/>
    <property type="match status" value="1"/>
</dbReference>
<dbReference type="Gene3D" id="3.40.50.2300">
    <property type="match status" value="2"/>
</dbReference>
<dbReference type="SUPFAM" id="SSF53822">
    <property type="entry name" value="Periplasmic binding protein-like I"/>
    <property type="match status" value="1"/>
</dbReference>
<dbReference type="InterPro" id="IPR028082">
    <property type="entry name" value="Peripla_BP_I"/>
</dbReference>
<dbReference type="Gene3D" id="1.10.260.40">
    <property type="entry name" value="lambda repressor-like DNA-binding domains"/>
    <property type="match status" value="1"/>
</dbReference>
<dbReference type="RefSeq" id="WP_053431582.1">
    <property type="nucleotide sequence ID" value="NZ_LILD02000024.1"/>
</dbReference>
<dbReference type="PANTHER" id="PTHR30146">
    <property type="entry name" value="LACI-RELATED TRANSCRIPTIONAL REPRESSOR"/>
    <property type="match status" value="1"/>
</dbReference>
<dbReference type="InterPro" id="IPR046335">
    <property type="entry name" value="LacI/GalR-like_sensor"/>
</dbReference>
<evidence type="ECO:0000313" key="5">
    <source>
        <dbReference type="EMBL" id="KOO39695.1"/>
    </source>
</evidence>
<dbReference type="CDD" id="cd01392">
    <property type="entry name" value="HTH_LacI"/>
    <property type="match status" value="1"/>
</dbReference>
<evidence type="ECO:0000259" key="4">
    <source>
        <dbReference type="PROSITE" id="PS50932"/>
    </source>
</evidence>
<sequence>MATIKEVAQLAGLSRTTVSRVINNHPYVSDEKRQQVLDAMKQLGYVPNSSAQRLRRNKTETIAVVISRIVNPFFSGLVDEMERVASEHGYQLILCNTRQSKEKELSYLELLRTKQVDGIIMASMQNEWEVIEPYTAYGPMVACNEYRPGMSIPLVRLNQEEAGYVATKHLLELGHRKIACLAGNKAIPLSEDRKAGYLRALQEYGIKAKEEWTYYHAFSIDDGKRWFRLFQTIETNTRPTAVFTGSDEVAAGVLSEAKVHGWNIPKDLAIVGFDNQQIATLVTPRLTTIEQPISLIGRRALEVMFMLLDEQINDLPPFEERLPFRLIVRESTVLAINM</sequence>
<dbReference type="InterPro" id="IPR010982">
    <property type="entry name" value="Lambda_DNA-bd_dom_sf"/>
</dbReference>
<organism evidence="5">
    <name type="scientific">Halalkalibacterium halodurans</name>
    <name type="common">Bacillus halodurans</name>
    <dbReference type="NCBI Taxonomy" id="86665"/>
    <lineage>
        <taxon>Bacteria</taxon>
        <taxon>Bacillati</taxon>
        <taxon>Bacillota</taxon>
        <taxon>Bacilli</taxon>
        <taxon>Bacillales</taxon>
        <taxon>Bacillaceae</taxon>
        <taxon>Halalkalibacterium (ex Joshi et al. 2022)</taxon>
    </lineage>
</organism>
<dbReference type="Pfam" id="PF00356">
    <property type="entry name" value="LacI"/>
    <property type="match status" value="1"/>
</dbReference>
<proteinExistence type="predicted"/>
<evidence type="ECO:0000256" key="1">
    <source>
        <dbReference type="ARBA" id="ARBA00023015"/>
    </source>
</evidence>
<dbReference type="PANTHER" id="PTHR30146:SF136">
    <property type="entry name" value="NTD BIOSYNTHESIS OPERON REGULATOR NTDR"/>
    <property type="match status" value="1"/>
</dbReference>
<name>A0A0M0KLL9_ALKHA</name>
<dbReference type="PATRIC" id="fig|136160.3.peg.3071"/>
<dbReference type="GO" id="GO:0003700">
    <property type="term" value="F:DNA-binding transcription factor activity"/>
    <property type="evidence" value="ECO:0007669"/>
    <property type="project" value="TreeGrafter"/>
</dbReference>
<dbReference type="PROSITE" id="PS50932">
    <property type="entry name" value="HTH_LACI_2"/>
    <property type="match status" value="1"/>
</dbReference>
<comment type="caution">
    <text evidence="5">The sequence shown here is derived from an EMBL/GenBank/DDBJ whole genome shotgun (WGS) entry which is preliminary data.</text>
</comment>